<evidence type="ECO:0000256" key="2">
    <source>
        <dbReference type="SAM" id="MobiDB-lite"/>
    </source>
</evidence>
<dbReference type="STRING" id="212818.A0A0D1X832"/>
<evidence type="ECO:0000313" key="3">
    <source>
        <dbReference type="EMBL" id="KIV98085.1"/>
    </source>
</evidence>
<evidence type="ECO:0008006" key="5">
    <source>
        <dbReference type="Google" id="ProtNLM"/>
    </source>
</evidence>
<dbReference type="GeneID" id="27319618"/>
<keyword evidence="4" id="KW-1185">Reference proteome</keyword>
<dbReference type="Proteomes" id="UP000054302">
    <property type="component" value="Unassembled WGS sequence"/>
</dbReference>
<dbReference type="EMBL" id="KN847520">
    <property type="protein sequence ID" value="KIV98085.1"/>
    <property type="molecule type" value="Genomic_DNA"/>
</dbReference>
<sequence>MPIASRSLHKTATPLLNHISPARPSSSFPRSAAFSRSRHFDLGNKIENQSNRHYATMTNTTFKYIDPSSYSKSEKPFEKPWAKVDGPGYSFKLLDTQRSVENIRGQEDNFHTDTSGFAVYNYPAKEKAFVDDATVRNEYYPEVEQLLRDKLPGIKKVVIFDHTIRRREKASPRQPVQQVHVDQTPQAAAVRVRRHLPADEAEELLKGRYQIINVWRPIQNPASDFPLAVIDWRSTKPEDFVKVDLLYPKRSEDNDDGDDRGKEVLPDPNSATSTDGYEIKGETYGVQPNENHRFFYYKDMTPDEVMFIKCFDSYSQVNGGKKGLADSTPHTAFVDPQTPADAPGRQSIEVRTLVFYD</sequence>
<dbReference type="VEuPathDB" id="FungiDB:PV10_01773"/>
<feature type="region of interest" description="Disordered" evidence="2">
    <location>
        <begin position="1"/>
        <end position="30"/>
    </location>
</feature>
<feature type="compositionally biased region" description="Low complexity" evidence="2">
    <location>
        <begin position="20"/>
        <end position="30"/>
    </location>
</feature>
<dbReference type="RefSeq" id="XP_016229659.1">
    <property type="nucleotide sequence ID" value="XM_016366010.1"/>
</dbReference>
<dbReference type="OMA" id="KPWAKVD"/>
<organism evidence="3 4">
    <name type="scientific">Exophiala mesophila</name>
    <name type="common">Black yeast-like fungus</name>
    <dbReference type="NCBI Taxonomy" id="212818"/>
    <lineage>
        <taxon>Eukaryota</taxon>
        <taxon>Fungi</taxon>
        <taxon>Dikarya</taxon>
        <taxon>Ascomycota</taxon>
        <taxon>Pezizomycotina</taxon>
        <taxon>Eurotiomycetes</taxon>
        <taxon>Chaetothyriomycetidae</taxon>
        <taxon>Chaetothyriales</taxon>
        <taxon>Herpotrichiellaceae</taxon>
        <taxon>Exophiala</taxon>
    </lineage>
</organism>
<protein>
    <recommendedName>
        <fullName evidence="5">Methyltransferase</fullName>
    </recommendedName>
</protein>
<evidence type="ECO:0000256" key="1">
    <source>
        <dbReference type="ARBA" id="ARBA00023604"/>
    </source>
</evidence>
<dbReference type="InterPro" id="IPR044053">
    <property type="entry name" value="AsaB-like"/>
</dbReference>
<dbReference type="GO" id="GO:0016491">
    <property type="term" value="F:oxidoreductase activity"/>
    <property type="evidence" value="ECO:0007669"/>
    <property type="project" value="InterPro"/>
</dbReference>
<dbReference type="HOGENOM" id="CLU_042688_3_1_1"/>
<accession>A0A0D1X832</accession>
<dbReference type="OrthoDB" id="412788at2759"/>
<gene>
    <name evidence="3" type="ORF">PV10_01773</name>
</gene>
<evidence type="ECO:0000313" key="4">
    <source>
        <dbReference type="Proteomes" id="UP000054302"/>
    </source>
</evidence>
<dbReference type="PANTHER" id="PTHR34598:SF4">
    <property type="entry name" value="7ALPHA-CEPHEM-METHOXYLASE P8 CHAIN RELATED PROTEIN"/>
    <property type="match status" value="1"/>
</dbReference>
<reference evidence="3 4" key="1">
    <citation type="submission" date="2015-01" db="EMBL/GenBank/DDBJ databases">
        <title>The Genome Sequence of Exophiala mesophila CBS40295.</title>
        <authorList>
            <consortium name="The Broad Institute Genomics Platform"/>
            <person name="Cuomo C."/>
            <person name="de Hoog S."/>
            <person name="Gorbushina A."/>
            <person name="Stielow B."/>
            <person name="Teixiera M."/>
            <person name="Abouelleil A."/>
            <person name="Chapman S.B."/>
            <person name="Priest M."/>
            <person name="Young S.K."/>
            <person name="Wortman J."/>
            <person name="Nusbaum C."/>
            <person name="Birren B."/>
        </authorList>
    </citation>
    <scope>NUCLEOTIDE SEQUENCE [LARGE SCALE GENOMIC DNA]</scope>
    <source>
        <strain evidence="3 4">CBS 40295</strain>
    </source>
</reference>
<proteinExistence type="inferred from homology"/>
<comment type="similarity">
    <text evidence="1">Belongs to the asaB hydroxylase/desaturase family.</text>
</comment>
<name>A0A0D1X832_EXOME</name>
<dbReference type="PANTHER" id="PTHR34598">
    <property type="entry name" value="BLL6449 PROTEIN"/>
    <property type="match status" value="1"/>
</dbReference>
<dbReference type="NCBIfam" id="NF041278">
    <property type="entry name" value="CmcJ_NvfI_EfuI"/>
    <property type="match status" value="1"/>
</dbReference>
<dbReference type="AlphaFoldDB" id="A0A0D1X832"/>
<feature type="region of interest" description="Disordered" evidence="2">
    <location>
        <begin position="249"/>
        <end position="283"/>
    </location>
</feature>